<dbReference type="OrthoDB" id="4273937at2"/>
<reference evidence="2 3" key="1">
    <citation type="submission" date="2019-02" db="EMBL/GenBank/DDBJ databases">
        <title>Jishengella sp. nov., isolated from a root of Zingiber montanum.</title>
        <authorList>
            <person name="Kuncharoen N."/>
            <person name="Kudo T."/>
            <person name="Masahiro Y."/>
            <person name="Ohkuma M."/>
            <person name="Tanasupawat S."/>
        </authorList>
    </citation>
    <scope>NUCLEOTIDE SEQUENCE [LARGE SCALE GENOMIC DNA]</scope>
    <source>
        <strain evidence="2 3">PLAI 1-1</strain>
    </source>
</reference>
<dbReference type="Proteomes" id="UP000292274">
    <property type="component" value="Unassembled WGS sequence"/>
</dbReference>
<dbReference type="AlphaFoldDB" id="A0A4R0GGY1"/>
<protein>
    <submittedName>
        <fullName evidence="2">DUF2690 domain-containing protein</fullName>
    </submittedName>
</protein>
<dbReference type="SUPFAM" id="SSF50370">
    <property type="entry name" value="Ricin B-like lectins"/>
    <property type="match status" value="1"/>
</dbReference>
<accession>A0A4R0GGY1</accession>
<dbReference type="CDD" id="cd00161">
    <property type="entry name" value="beta-trefoil_Ricin-like"/>
    <property type="match status" value="1"/>
</dbReference>
<proteinExistence type="predicted"/>
<organism evidence="2 3">
    <name type="scientific">Micromonospora zingiberis</name>
    <dbReference type="NCBI Taxonomy" id="2053011"/>
    <lineage>
        <taxon>Bacteria</taxon>
        <taxon>Bacillati</taxon>
        <taxon>Actinomycetota</taxon>
        <taxon>Actinomycetes</taxon>
        <taxon>Micromonosporales</taxon>
        <taxon>Micromonosporaceae</taxon>
        <taxon>Micromonospora</taxon>
    </lineage>
</organism>
<keyword evidence="3" id="KW-1185">Reference proteome</keyword>
<evidence type="ECO:0000313" key="3">
    <source>
        <dbReference type="Proteomes" id="UP000292274"/>
    </source>
</evidence>
<dbReference type="InterPro" id="IPR000772">
    <property type="entry name" value="Ricin_B_lectin"/>
</dbReference>
<dbReference type="EMBL" id="SJJR01000014">
    <property type="protein sequence ID" value="TCB95493.1"/>
    <property type="molecule type" value="Genomic_DNA"/>
</dbReference>
<dbReference type="Gene3D" id="2.80.10.50">
    <property type="match status" value="1"/>
</dbReference>
<dbReference type="InterPro" id="IPR035992">
    <property type="entry name" value="Ricin_B-like_lectins"/>
</dbReference>
<gene>
    <name evidence="2" type="ORF">E0H26_20125</name>
</gene>
<dbReference type="PROSITE" id="PS50231">
    <property type="entry name" value="RICIN_B_LECTIN"/>
    <property type="match status" value="1"/>
</dbReference>
<sequence>MSADQSTTGESVVFEAFRRVVAVLTLVVATVVTGLAVTPSTASAAEWDLTFPSDWSRRGLFAGAAGTPTILRLDVQYGGGHGTPVHLWDSNSEPTQVWVQESADQGGFYLHPAYNRWLCLDFNGERAAGATLRVNNCNGSASQRWFEGLHSGHAFSLVTHSDNRYCVDVPYSNFSTGQILQIWDCNQTNAQRVYSAGCYADNCTGHSPVVMGCDFGTIVRVDFTVAGSRVTMVYSPKCESVWGRMTAAPGVQISRTVVLQRFLSNVYHDSYSSKPLSAGATGWTQMYGRGPSRRFQVCYDATLSGAPIECSELVR</sequence>
<feature type="domain" description="Ricin B lectin" evidence="1">
    <location>
        <begin position="119"/>
        <end position="183"/>
    </location>
</feature>
<evidence type="ECO:0000313" key="2">
    <source>
        <dbReference type="EMBL" id="TCB95493.1"/>
    </source>
</evidence>
<dbReference type="Pfam" id="PF14200">
    <property type="entry name" value="RicinB_lectin_2"/>
    <property type="match status" value="1"/>
</dbReference>
<evidence type="ECO:0000259" key="1">
    <source>
        <dbReference type="Pfam" id="PF14200"/>
    </source>
</evidence>
<comment type="caution">
    <text evidence="2">The sequence shown here is derived from an EMBL/GenBank/DDBJ whole genome shotgun (WGS) entry which is preliminary data.</text>
</comment>
<name>A0A4R0GGY1_9ACTN</name>